<keyword evidence="2" id="KW-1185">Reference proteome</keyword>
<gene>
    <name evidence="1" type="ORF">Patl1_25426</name>
</gene>
<protein>
    <submittedName>
        <fullName evidence="1">Uncharacterized protein</fullName>
    </submittedName>
</protein>
<comment type="caution">
    <text evidence="1">The sequence shown here is derived from an EMBL/GenBank/DDBJ whole genome shotgun (WGS) entry which is preliminary data.</text>
</comment>
<evidence type="ECO:0000313" key="2">
    <source>
        <dbReference type="Proteomes" id="UP001164250"/>
    </source>
</evidence>
<dbReference type="Proteomes" id="UP001164250">
    <property type="component" value="Chromosome 7"/>
</dbReference>
<accession>A0ACC1B4M4</accession>
<proteinExistence type="predicted"/>
<dbReference type="EMBL" id="CM047903">
    <property type="protein sequence ID" value="KAJ0093879.1"/>
    <property type="molecule type" value="Genomic_DNA"/>
</dbReference>
<organism evidence="1 2">
    <name type="scientific">Pistacia atlantica</name>
    <dbReference type="NCBI Taxonomy" id="434234"/>
    <lineage>
        <taxon>Eukaryota</taxon>
        <taxon>Viridiplantae</taxon>
        <taxon>Streptophyta</taxon>
        <taxon>Embryophyta</taxon>
        <taxon>Tracheophyta</taxon>
        <taxon>Spermatophyta</taxon>
        <taxon>Magnoliopsida</taxon>
        <taxon>eudicotyledons</taxon>
        <taxon>Gunneridae</taxon>
        <taxon>Pentapetalae</taxon>
        <taxon>rosids</taxon>
        <taxon>malvids</taxon>
        <taxon>Sapindales</taxon>
        <taxon>Anacardiaceae</taxon>
        <taxon>Pistacia</taxon>
    </lineage>
</organism>
<sequence length="174" mass="18811">MKLHSGNDEEETLLQGINKYRTSLNLTALTKNENAECLAYEFADQFKNQPCTNSTGANTVSGSEPQLPNYPNLLAECHLNISNTKGGNIMPACVPGLTPSLVLSNFTQSQYSESLNDTKYTGVGIGSEGNWIVVVLSTSTPDGSYVTDNSASLLSKISFTYYLLFSLMGALVMF</sequence>
<name>A0ACC1B4M4_9ROSI</name>
<evidence type="ECO:0000313" key="1">
    <source>
        <dbReference type="EMBL" id="KAJ0093879.1"/>
    </source>
</evidence>
<reference evidence="2" key="1">
    <citation type="journal article" date="2023" name="G3 (Bethesda)">
        <title>Genome assembly and association tests identify interacting loci associated with vigor, precocity, and sex in interspecific pistachio rootstocks.</title>
        <authorList>
            <person name="Palmer W."/>
            <person name="Jacygrad E."/>
            <person name="Sagayaradj S."/>
            <person name="Cavanaugh K."/>
            <person name="Han R."/>
            <person name="Bertier L."/>
            <person name="Beede B."/>
            <person name="Kafkas S."/>
            <person name="Golino D."/>
            <person name="Preece J."/>
            <person name="Michelmore R."/>
        </authorList>
    </citation>
    <scope>NUCLEOTIDE SEQUENCE [LARGE SCALE GENOMIC DNA]</scope>
</reference>